<feature type="non-terminal residue" evidence="1">
    <location>
        <position position="43"/>
    </location>
</feature>
<comment type="caution">
    <text evidence="1">The sequence shown here is derived from an EMBL/GenBank/DDBJ whole genome shotgun (WGS) entry which is preliminary data.</text>
</comment>
<evidence type="ECO:0000313" key="2">
    <source>
        <dbReference type="Proteomes" id="UP000752696"/>
    </source>
</evidence>
<reference evidence="1" key="1">
    <citation type="submission" date="2020-07" db="EMBL/GenBank/DDBJ databases">
        <authorList>
            <person name="Nazaruddin N."/>
        </authorList>
    </citation>
    <scope>NUCLEOTIDE SEQUENCE</scope>
</reference>
<gene>
    <name evidence="1" type="ORF">MHI_LOCUS257740</name>
</gene>
<dbReference type="EMBL" id="CAJDYZ010004875">
    <property type="protein sequence ID" value="CAD1472035.1"/>
    <property type="molecule type" value="Genomic_DNA"/>
</dbReference>
<feature type="non-terminal residue" evidence="1">
    <location>
        <position position="1"/>
    </location>
</feature>
<dbReference type="AlphaFoldDB" id="A0A6V7H0B0"/>
<keyword evidence="2" id="KW-1185">Reference proteome</keyword>
<sequence>NRNNVSKRSETTPCVLEVQHTMNNRVPCKSKTHGRITRRINAA</sequence>
<proteinExistence type="predicted"/>
<accession>A0A6V7H0B0</accession>
<organism evidence="1 2">
    <name type="scientific">Heterotrigona itama</name>
    <dbReference type="NCBI Taxonomy" id="395501"/>
    <lineage>
        <taxon>Eukaryota</taxon>
        <taxon>Metazoa</taxon>
        <taxon>Ecdysozoa</taxon>
        <taxon>Arthropoda</taxon>
        <taxon>Hexapoda</taxon>
        <taxon>Insecta</taxon>
        <taxon>Pterygota</taxon>
        <taxon>Neoptera</taxon>
        <taxon>Endopterygota</taxon>
        <taxon>Hymenoptera</taxon>
        <taxon>Apocrita</taxon>
        <taxon>Aculeata</taxon>
        <taxon>Apoidea</taxon>
        <taxon>Anthophila</taxon>
        <taxon>Apidae</taxon>
        <taxon>Heterotrigona</taxon>
    </lineage>
</organism>
<name>A0A6V7H0B0_9HYME</name>
<dbReference type="Proteomes" id="UP000752696">
    <property type="component" value="Unassembled WGS sequence"/>
</dbReference>
<evidence type="ECO:0000313" key="1">
    <source>
        <dbReference type="EMBL" id="CAD1472035.1"/>
    </source>
</evidence>
<protein>
    <submittedName>
        <fullName evidence="1">Uncharacterized protein</fullName>
    </submittedName>
</protein>